<organism evidence="1">
    <name type="scientific">Lactococcus cremoris subsp. cremoris IBB477</name>
    <dbReference type="NCBI Taxonomy" id="1449093"/>
    <lineage>
        <taxon>Bacteria</taxon>
        <taxon>Bacillati</taxon>
        <taxon>Bacillota</taxon>
        <taxon>Bacilli</taxon>
        <taxon>Lactobacillales</taxon>
        <taxon>Streptococcaceae</taxon>
        <taxon>Lactococcus</taxon>
        <taxon>Lactococcus cremoris subsp. cremoris</taxon>
    </lineage>
</organism>
<protein>
    <recommendedName>
        <fullName evidence="2">YolD-like family protein</fullName>
    </recommendedName>
</protein>
<keyword evidence="1" id="KW-0614">Plasmid</keyword>
<proteinExistence type="predicted"/>
<sequence>MSRVDRSYSKYESIRTYEDRGKMKWNPFATAELASAHRDYHKEFTFEEPDFSLEQDEILTMISFAKSLQLEINIEYQVGKNLKNVDGIIVDWKDKTGIILKKIDGHYLELEFSSIVKLTDKQYFDSYLKQY</sequence>
<accession>A0A1E7G0E4</accession>
<dbReference type="RefSeq" id="WP_014570265.1">
    <property type="nucleotide sequence ID" value="NZ_CM007355.1"/>
</dbReference>
<comment type="caution">
    <text evidence="1">The sequence shown here is derived from an EMBL/GenBank/DDBJ whole genome shotgun (WGS) entry which is preliminary data.</text>
</comment>
<name>A0A1E7G0E4_LACLC</name>
<evidence type="ECO:0000313" key="1">
    <source>
        <dbReference type="EMBL" id="OEU38424.1"/>
    </source>
</evidence>
<dbReference type="AlphaFoldDB" id="A0A1E7G0E4"/>
<reference evidence="1" key="1">
    <citation type="journal article" date="2016" name="Appl. Microbiol. Biotechnol.">
        <title>Adhesion of the genome-sequenced Lactococcus lactis subsp. cremoris IBB477 strain is mediated by specific molecular determinants.</title>
        <authorList>
            <person name="Radziwill-Bienkowska J.M."/>
            <person name="Le D.T."/>
            <person name="Szczesny P."/>
            <person name="Duviau M.P."/>
            <person name="Aleksandrzak-Piekarczyk T."/>
            <person name="Loubiere P."/>
            <person name="Mercier-Bonin M."/>
            <person name="Bardowski J.K."/>
            <person name="Kowalczyk M."/>
        </authorList>
    </citation>
    <scope>NUCLEOTIDE SEQUENCE [LARGE SCALE GENOMIC DNA]</scope>
    <source>
        <strain evidence="1">IBB477</strain>
        <plasmid evidence="1">pIBB477b</plasmid>
    </source>
</reference>
<evidence type="ECO:0008006" key="2">
    <source>
        <dbReference type="Google" id="ProtNLM"/>
    </source>
</evidence>
<gene>
    <name evidence="1" type="ORF">AJ89_14305</name>
</gene>
<geneLocation type="plasmid" evidence="1">
    <name>pIBB477b</name>
</geneLocation>
<dbReference type="Proteomes" id="UP000176236">
    <property type="component" value="Plasmid pIBB477b"/>
</dbReference>
<dbReference type="EMBL" id="JMMZ01000039">
    <property type="protein sequence ID" value="OEU38424.1"/>
    <property type="molecule type" value="Genomic_DNA"/>
</dbReference>